<gene>
    <name evidence="2" type="ORF">CONPUDRAFT_159471</name>
</gene>
<protein>
    <submittedName>
        <fullName evidence="2">Uncharacterized protein</fullName>
    </submittedName>
</protein>
<sequence>MCTRLPPSSCSSVSKPASPLLAALRWPWTLSHLRPPIPFESDALSPLHCLPLVDAIPRPTSSSLSTPSPSPYAPQRYPSPPKPVRPSPPPAAPLAHPPAPSYPPPDTPETPSPSYSTSSSPASTASPKTPHGIEDHTARIVLAELSPVSLISSILLPSGILAAALGEGSSATLSTRSLSSPLRTQSLF</sequence>
<organism evidence="2 3">
    <name type="scientific">Coniophora puteana (strain RWD-64-598)</name>
    <name type="common">Brown rot fungus</name>
    <dbReference type="NCBI Taxonomy" id="741705"/>
    <lineage>
        <taxon>Eukaryota</taxon>
        <taxon>Fungi</taxon>
        <taxon>Dikarya</taxon>
        <taxon>Basidiomycota</taxon>
        <taxon>Agaricomycotina</taxon>
        <taxon>Agaricomycetes</taxon>
        <taxon>Agaricomycetidae</taxon>
        <taxon>Boletales</taxon>
        <taxon>Coniophorineae</taxon>
        <taxon>Coniophoraceae</taxon>
        <taxon>Coniophora</taxon>
    </lineage>
</organism>
<evidence type="ECO:0000313" key="2">
    <source>
        <dbReference type="EMBL" id="EIW75345.1"/>
    </source>
</evidence>
<evidence type="ECO:0000313" key="3">
    <source>
        <dbReference type="Proteomes" id="UP000053558"/>
    </source>
</evidence>
<reference evidence="3" key="1">
    <citation type="journal article" date="2012" name="Science">
        <title>The Paleozoic origin of enzymatic lignin decomposition reconstructed from 31 fungal genomes.</title>
        <authorList>
            <person name="Floudas D."/>
            <person name="Binder M."/>
            <person name="Riley R."/>
            <person name="Barry K."/>
            <person name="Blanchette R.A."/>
            <person name="Henrissat B."/>
            <person name="Martinez A.T."/>
            <person name="Otillar R."/>
            <person name="Spatafora J.W."/>
            <person name="Yadav J.S."/>
            <person name="Aerts A."/>
            <person name="Benoit I."/>
            <person name="Boyd A."/>
            <person name="Carlson A."/>
            <person name="Copeland A."/>
            <person name="Coutinho P.M."/>
            <person name="de Vries R.P."/>
            <person name="Ferreira P."/>
            <person name="Findley K."/>
            <person name="Foster B."/>
            <person name="Gaskell J."/>
            <person name="Glotzer D."/>
            <person name="Gorecki P."/>
            <person name="Heitman J."/>
            <person name="Hesse C."/>
            <person name="Hori C."/>
            <person name="Igarashi K."/>
            <person name="Jurgens J.A."/>
            <person name="Kallen N."/>
            <person name="Kersten P."/>
            <person name="Kohler A."/>
            <person name="Kuees U."/>
            <person name="Kumar T.K.A."/>
            <person name="Kuo A."/>
            <person name="LaButti K."/>
            <person name="Larrondo L.F."/>
            <person name="Lindquist E."/>
            <person name="Ling A."/>
            <person name="Lombard V."/>
            <person name="Lucas S."/>
            <person name="Lundell T."/>
            <person name="Martin R."/>
            <person name="McLaughlin D.J."/>
            <person name="Morgenstern I."/>
            <person name="Morin E."/>
            <person name="Murat C."/>
            <person name="Nagy L.G."/>
            <person name="Nolan M."/>
            <person name="Ohm R.A."/>
            <person name="Patyshakuliyeva A."/>
            <person name="Rokas A."/>
            <person name="Ruiz-Duenas F.J."/>
            <person name="Sabat G."/>
            <person name="Salamov A."/>
            <person name="Samejima M."/>
            <person name="Schmutz J."/>
            <person name="Slot J.C."/>
            <person name="St John F."/>
            <person name="Stenlid J."/>
            <person name="Sun H."/>
            <person name="Sun S."/>
            <person name="Syed K."/>
            <person name="Tsang A."/>
            <person name="Wiebenga A."/>
            <person name="Young D."/>
            <person name="Pisabarro A."/>
            <person name="Eastwood D.C."/>
            <person name="Martin F."/>
            <person name="Cullen D."/>
            <person name="Grigoriev I.V."/>
            <person name="Hibbett D.S."/>
        </authorList>
    </citation>
    <scope>NUCLEOTIDE SEQUENCE [LARGE SCALE GENOMIC DNA]</scope>
    <source>
        <strain evidence="3">RWD-64-598 SS2</strain>
    </source>
</reference>
<dbReference type="Proteomes" id="UP000053558">
    <property type="component" value="Unassembled WGS sequence"/>
</dbReference>
<name>A0A5M3M9I1_CONPW</name>
<dbReference type="RefSeq" id="XP_007774739.1">
    <property type="nucleotide sequence ID" value="XM_007776549.1"/>
</dbReference>
<dbReference type="EMBL" id="JH711589">
    <property type="protein sequence ID" value="EIW75345.1"/>
    <property type="molecule type" value="Genomic_DNA"/>
</dbReference>
<feature type="region of interest" description="Disordered" evidence="1">
    <location>
        <begin position="59"/>
        <end position="132"/>
    </location>
</feature>
<evidence type="ECO:0000256" key="1">
    <source>
        <dbReference type="SAM" id="MobiDB-lite"/>
    </source>
</evidence>
<dbReference type="GeneID" id="19204096"/>
<proteinExistence type="predicted"/>
<feature type="compositionally biased region" description="Pro residues" evidence="1">
    <location>
        <begin position="68"/>
        <end position="111"/>
    </location>
</feature>
<keyword evidence="3" id="KW-1185">Reference proteome</keyword>
<dbReference type="KEGG" id="cput:CONPUDRAFT_159471"/>
<feature type="compositionally biased region" description="Low complexity" evidence="1">
    <location>
        <begin position="112"/>
        <end position="130"/>
    </location>
</feature>
<dbReference type="AlphaFoldDB" id="A0A5M3M9I1"/>
<comment type="caution">
    <text evidence="2">The sequence shown here is derived from an EMBL/GenBank/DDBJ whole genome shotgun (WGS) entry which is preliminary data.</text>
</comment>
<accession>A0A5M3M9I1</accession>